<keyword evidence="4" id="KW-1185">Reference proteome</keyword>
<feature type="compositionally biased region" description="Polar residues" evidence="2">
    <location>
        <begin position="94"/>
        <end position="114"/>
    </location>
</feature>
<evidence type="ECO:0000256" key="1">
    <source>
        <dbReference type="SAM" id="Coils"/>
    </source>
</evidence>
<dbReference type="PANTHER" id="PTHR45023:SF13">
    <property type="entry name" value="PUTATIVE-RELATED"/>
    <property type="match status" value="1"/>
</dbReference>
<dbReference type="Proteomes" id="UP000235145">
    <property type="component" value="Unassembled WGS sequence"/>
</dbReference>
<evidence type="ECO:0008006" key="5">
    <source>
        <dbReference type="Google" id="ProtNLM"/>
    </source>
</evidence>
<proteinExistence type="predicted"/>
<evidence type="ECO:0000313" key="4">
    <source>
        <dbReference type="Proteomes" id="UP000235145"/>
    </source>
</evidence>
<gene>
    <name evidence="3" type="ORF">LSAT_V11C300115300</name>
</gene>
<feature type="region of interest" description="Disordered" evidence="2">
    <location>
        <begin position="236"/>
        <end position="296"/>
    </location>
</feature>
<dbReference type="OrthoDB" id="1672092at2759"/>
<feature type="compositionally biased region" description="Low complexity" evidence="2">
    <location>
        <begin position="10"/>
        <end position="22"/>
    </location>
</feature>
<evidence type="ECO:0000256" key="2">
    <source>
        <dbReference type="SAM" id="MobiDB-lite"/>
    </source>
</evidence>
<dbReference type="EMBL" id="NBSK02000003">
    <property type="protein sequence ID" value="KAJ0217043.1"/>
    <property type="molecule type" value="Genomic_DNA"/>
</dbReference>
<organism evidence="3 4">
    <name type="scientific">Lactuca sativa</name>
    <name type="common">Garden lettuce</name>
    <dbReference type="NCBI Taxonomy" id="4236"/>
    <lineage>
        <taxon>Eukaryota</taxon>
        <taxon>Viridiplantae</taxon>
        <taxon>Streptophyta</taxon>
        <taxon>Embryophyta</taxon>
        <taxon>Tracheophyta</taxon>
        <taxon>Spermatophyta</taxon>
        <taxon>Magnoliopsida</taxon>
        <taxon>eudicotyledons</taxon>
        <taxon>Gunneridae</taxon>
        <taxon>Pentapetalae</taxon>
        <taxon>asterids</taxon>
        <taxon>campanulids</taxon>
        <taxon>Asterales</taxon>
        <taxon>Asteraceae</taxon>
        <taxon>Cichorioideae</taxon>
        <taxon>Cichorieae</taxon>
        <taxon>Lactucinae</taxon>
        <taxon>Lactuca</taxon>
    </lineage>
</organism>
<dbReference type="AlphaFoldDB" id="A0A9R1W6Z7"/>
<accession>A0A9R1W6Z7</accession>
<reference evidence="3 4" key="1">
    <citation type="journal article" date="2017" name="Nat. Commun.">
        <title>Genome assembly with in vitro proximity ligation data and whole-genome triplication in lettuce.</title>
        <authorList>
            <person name="Reyes-Chin-Wo S."/>
            <person name="Wang Z."/>
            <person name="Yang X."/>
            <person name="Kozik A."/>
            <person name="Arikit S."/>
            <person name="Song C."/>
            <person name="Xia L."/>
            <person name="Froenicke L."/>
            <person name="Lavelle D.O."/>
            <person name="Truco M.J."/>
            <person name="Xia R."/>
            <person name="Zhu S."/>
            <person name="Xu C."/>
            <person name="Xu H."/>
            <person name="Xu X."/>
            <person name="Cox K."/>
            <person name="Korf I."/>
            <person name="Meyers B.C."/>
            <person name="Michelmore R.W."/>
        </authorList>
    </citation>
    <scope>NUCLEOTIDE SEQUENCE [LARGE SCALE GENOMIC DNA]</scope>
    <source>
        <strain evidence="4">cv. Salinas</strain>
        <tissue evidence="3">Seedlings</tissue>
    </source>
</reference>
<evidence type="ECO:0000313" key="3">
    <source>
        <dbReference type="EMBL" id="KAJ0217043.1"/>
    </source>
</evidence>
<feature type="region of interest" description="Disordered" evidence="2">
    <location>
        <begin position="55"/>
        <end position="121"/>
    </location>
</feature>
<feature type="compositionally biased region" description="Polar residues" evidence="2">
    <location>
        <begin position="67"/>
        <end position="84"/>
    </location>
</feature>
<name>A0A9R1W6Z7_LACSA</name>
<feature type="compositionally biased region" description="Low complexity" evidence="2">
    <location>
        <begin position="283"/>
        <end position="292"/>
    </location>
</feature>
<feature type="coiled-coil region" evidence="1">
    <location>
        <begin position="312"/>
        <end position="357"/>
    </location>
</feature>
<protein>
    <recommendedName>
        <fullName evidence="5">Myb-like domain-containing protein</fullName>
    </recommendedName>
</protein>
<sequence length="389" mass="44611">MEQSPIEGNSSTPSTPTTAPPSVVSIDSMHGSDLENHVNSHGYVASIPSLSYNVPPNAYRNSDSESPRQSSSTTLQEMINSPGSSPFPRPQVLGVSSSSYNIPQTDIPSSGGHQSTKKKSKQWSIEEEVALAKAWVDVSKDPEIENRQQSDSFWRRILECFSKQLGGTDRTVHQMNSKWKNMHEKMKKFNDIYNNKLTQRRSGQSEADILLLAQTEYRNLFKNKAFCHEAAWGIIKDNPPKKTKTSESNTNTTSVDDKFPEEDEGFNVEQPQKPQRKGNKPASSSSEQQQQQQRDEQLVRIVSEFTEFSNVNKQDVEDKKRHRAKLEEFKAEKLRIMEEEKEERVRMMREKRQDKDMQFYLRPHDHLAGAQLNAVLARKREIAQRWGWE</sequence>
<dbReference type="PANTHER" id="PTHR45023">
    <property type="match status" value="1"/>
</dbReference>
<comment type="caution">
    <text evidence="3">The sequence shown here is derived from an EMBL/GenBank/DDBJ whole genome shotgun (WGS) entry which is preliminary data.</text>
</comment>
<keyword evidence="1" id="KW-0175">Coiled coil</keyword>
<feature type="region of interest" description="Disordered" evidence="2">
    <location>
        <begin position="1"/>
        <end position="37"/>
    </location>
</feature>